<organism evidence="3 4">
    <name type="scientific">Methanimicrococcus hacksteinii</name>
    <dbReference type="NCBI Taxonomy" id="3028293"/>
    <lineage>
        <taxon>Archaea</taxon>
        <taxon>Methanobacteriati</taxon>
        <taxon>Methanobacteriota</taxon>
        <taxon>Stenosarchaea group</taxon>
        <taxon>Methanomicrobia</taxon>
        <taxon>Methanosarcinales</taxon>
        <taxon>Methanosarcinaceae</taxon>
        <taxon>Methanimicrococcus</taxon>
    </lineage>
</organism>
<gene>
    <name evidence="3" type="ORF">MmiAt1_05710</name>
</gene>
<comment type="caution">
    <text evidence="3">The sequence shown here is derived from an EMBL/GenBank/DDBJ whole genome shotgun (WGS) entry which is preliminary data.</text>
</comment>
<keyword evidence="2" id="KW-0812">Transmembrane</keyword>
<evidence type="ECO:0000256" key="1">
    <source>
        <dbReference type="SAM" id="MobiDB-lite"/>
    </source>
</evidence>
<name>A0ABU3VNN2_9EURY</name>
<accession>A0ABU3VNN2</accession>
<proteinExistence type="predicted"/>
<feature type="region of interest" description="Disordered" evidence="1">
    <location>
        <begin position="116"/>
        <end position="277"/>
    </location>
</feature>
<keyword evidence="2" id="KW-0472">Membrane</keyword>
<feature type="compositionally biased region" description="Basic and acidic residues" evidence="1">
    <location>
        <begin position="257"/>
        <end position="272"/>
    </location>
</feature>
<protein>
    <submittedName>
        <fullName evidence="3">Uncharacterized protein</fullName>
    </submittedName>
</protein>
<keyword evidence="4" id="KW-1185">Reference proteome</keyword>
<feature type="compositionally biased region" description="Basic and acidic residues" evidence="1">
    <location>
        <begin position="289"/>
        <end position="301"/>
    </location>
</feature>
<feature type="compositionally biased region" description="Basic and acidic residues" evidence="1">
    <location>
        <begin position="59"/>
        <end position="70"/>
    </location>
</feature>
<feature type="compositionally biased region" description="Low complexity" evidence="1">
    <location>
        <begin position="151"/>
        <end position="181"/>
    </location>
</feature>
<feature type="region of interest" description="Disordered" evidence="1">
    <location>
        <begin position="46"/>
        <end position="76"/>
    </location>
</feature>
<feature type="compositionally biased region" description="Basic and acidic residues" evidence="1">
    <location>
        <begin position="237"/>
        <end position="248"/>
    </location>
</feature>
<dbReference type="EMBL" id="JAWDKC010000011">
    <property type="protein sequence ID" value="MDV0445017.1"/>
    <property type="molecule type" value="Genomic_DNA"/>
</dbReference>
<reference evidence="3 4" key="1">
    <citation type="submission" date="2023-06" db="EMBL/GenBank/DDBJ databases">
        <title>Genome sequence of Methanimicrococcus sp. At1.</title>
        <authorList>
            <person name="Protasov E."/>
            <person name="Platt K."/>
            <person name="Poehlein A."/>
            <person name="Daniel R."/>
            <person name="Brune A."/>
        </authorList>
    </citation>
    <scope>NUCLEOTIDE SEQUENCE [LARGE SCALE GENOMIC DNA]</scope>
    <source>
        <strain evidence="3 4">At1</strain>
    </source>
</reference>
<keyword evidence="2" id="KW-1133">Transmembrane helix</keyword>
<feature type="compositionally biased region" description="Basic and acidic residues" evidence="1">
    <location>
        <begin position="116"/>
        <end position="128"/>
    </location>
</feature>
<dbReference type="Proteomes" id="UP001272052">
    <property type="component" value="Unassembled WGS sequence"/>
</dbReference>
<feature type="compositionally biased region" description="Acidic residues" evidence="1">
    <location>
        <begin position="185"/>
        <end position="198"/>
    </location>
</feature>
<evidence type="ECO:0000256" key="2">
    <source>
        <dbReference type="SAM" id="Phobius"/>
    </source>
</evidence>
<sequence length="342" mass="37696">MELADIPIYVYPILFILLVIIVAVVSLLVGKRKYNKDNGIVKEKKVKEPKQKTGKKLKRAEPETAARYTDEFDSDEDYDNAVESLKAKPAAKPKQEVVEGPVIVVDENKVNEEEVIEWKPPADDKKAVSEPTATESVPGESVQNSNGEQVSDNASSAADSENSGNLSAAGTGAAVSAAAAVLPDEPSESDWNDEDLELFEARTYAFDEETQSGYMTDKTEAKDKKPEESPAESIYAFRERKEPSRNPADDEGVQIIEEEKPEPIKPTPKEAPKVSNSKYAYFDAVMEKEKSENVKAEEPEQKWQPPQQRSADAPASGTSASETSSKSKKSMQYIELDLDDKE</sequence>
<feature type="compositionally biased region" description="Polar residues" evidence="1">
    <location>
        <begin position="131"/>
        <end position="150"/>
    </location>
</feature>
<feature type="compositionally biased region" description="Low complexity" evidence="1">
    <location>
        <begin position="315"/>
        <end position="324"/>
    </location>
</feature>
<feature type="region of interest" description="Disordered" evidence="1">
    <location>
        <begin position="289"/>
        <end position="342"/>
    </location>
</feature>
<evidence type="ECO:0000313" key="3">
    <source>
        <dbReference type="EMBL" id="MDV0445017.1"/>
    </source>
</evidence>
<feature type="transmembrane region" description="Helical" evidence="2">
    <location>
        <begin position="6"/>
        <end position="29"/>
    </location>
</feature>
<feature type="compositionally biased region" description="Basic and acidic residues" evidence="1">
    <location>
        <begin position="217"/>
        <end position="228"/>
    </location>
</feature>
<evidence type="ECO:0000313" key="4">
    <source>
        <dbReference type="Proteomes" id="UP001272052"/>
    </source>
</evidence>